<sequence>MNVPTRRHERNSAGCAQRPAAFAGPSSPVRSDRSMTPADNVRPVPTMPLNVHKRSSSPANRRQVPSHLDESLASPFQRNSATTSKPSYLSSHDWHDGSSSIANDPYGEEVLSTSLITSLLSSVPTINDKSSSTAGPPSFKRNNYEPSVVSNALTVDSTITYPPPKTFPPPLPSTDYKYPPLPTAFSVRPSPENTIDISSPQALNPPVHNLLPIADRSAPGPWVSEESVQVSQPGDAVRAICVTPSVQSMTSSTPLMSSFAKGDPILEEEPQTGGPSTASQSRHSRTRSRRTSTANSAKTSKSFVSSLIGRISHSSGDRSLKQTTMAWFRGKPLPPVPPIPDHAFREIQKAEGELPLPKLINRAQALSSLLDRGHRPYHSAISLDNAKERTMSEQEELRDIRYSGADPAGIGSAGGRSRDRSPRPRDWPPEAQDPSPPTASKWFMLTRRRKLMIGAMVILLVICVTVGVAVGVTVGEKHAKHTCPGNMAGAACTLNATCVCSTGTKGQCTGNSLAQVLVDLIPDVNRLFNVNFTSTSVSTAFWQVQGAPTGSNCAEQANVIDVTAALDASNFPNRTQWAELALLWNFVLSQNVSATGELQQFVLQADWNSLGSSDGPISDSTLQFAISASGFQFDFASQTVVAPLAKFSDVGEPTAQQLGQLNTVAEAALDWMTTSALASSTQQGKALEIYWTNVLNQDEVDLQRFLSIVKGSPIMLPFDATAAPGRHNVSTLLTNSTSVPFPPPLSCYPGLNASQVQLIQQLETQVFGLTQASTASTFDPSCYPNRPIYGVLDIFQQRLPFADQRTGVAKQAALLTRDASVRAVMYSGELVSAFPGSGMPGPLSTNPLQYGTMSSFGHVILQYLSSIPDINVAKELVEFVLQSPALPPDSGAQSVLFGALSSLPIIEVAIFGTVDPSDIASAVSSLSDPTQQLFFGTDASAAMRDWSINAVGHGLLWTELATSQYVVVDNSFANADFNFVYSNASAFFHLSDPNAIVNVGNITSAFSSFRLLQETYLITS</sequence>
<feature type="compositionally biased region" description="Basic and acidic residues" evidence="1">
    <location>
        <begin position="416"/>
        <end position="428"/>
    </location>
</feature>
<evidence type="ECO:0000313" key="3">
    <source>
        <dbReference type="EMBL" id="EKM61157.1"/>
    </source>
</evidence>
<feature type="compositionally biased region" description="Polar residues" evidence="1">
    <location>
        <begin position="74"/>
        <end position="90"/>
    </location>
</feature>
<keyword evidence="2" id="KW-0812">Transmembrane</keyword>
<dbReference type="Proteomes" id="UP000008370">
    <property type="component" value="Unassembled WGS sequence"/>
</dbReference>
<evidence type="ECO:0000256" key="2">
    <source>
        <dbReference type="SAM" id="Phobius"/>
    </source>
</evidence>
<feature type="region of interest" description="Disordered" evidence="1">
    <location>
        <begin position="126"/>
        <end position="145"/>
    </location>
</feature>
<feature type="transmembrane region" description="Helical" evidence="2">
    <location>
        <begin position="451"/>
        <end position="474"/>
    </location>
</feature>
<dbReference type="EMBL" id="JH930468">
    <property type="protein sequence ID" value="EKM61157.1"/>
    <property type="molecule type" value="Genomic_DNA"/>
</dbReference>
<gene>
    <name evidence="3" type="ORF">PHACADRAFT_247580</name>
</gene>
<evidence type="ECO:0000256" key="1">
    <source>
        <dbReference type="SAM" id="MobiDB-lite"/>
    </source>
</evidence>
<name>K5XDP6_PHACS</name>
<dbReference type="OrthoDB" id="5595612at2759"/>
<feature type="region of interest" description="Disordered" evidence="1">
    <location>
        <begin position="381"/>
        <end position="440"/>
    </location>
</feature>
<evidence type="ECO:0000313" key="4">
    <source>
        <dbReference type="Proteomes" id="UP000008370"/>
    </source>
</evidence>
<dbReference type="AlphaFoldDB" id="K5XDP6"/>
<feature type="compositionally biased region" description="Basic and acidic residues" evidence="1">
    <location>
        <begin position="385"/>
        <end position="401"/>
    </location>
</feature>
<feature type="compositionally biased region" description="Low complexity" evidence="1">
    <location>
        <begin position="291"/>
        <end position="302"/>
    </location>
</feature>
<feature type="region of interest" description="Disordered" evidence="1">
    <location>
        <begin position="1"/>
        <end position="95"/>
    </location>
</feature>
<proteinExistence type="predicted"/>
<feature type="region of interest" description="Disordered" evidence="1">
    <location>
        <begin position="265"/>
        <end position="303"/>
    </location>
</feature>
<keyword evidence="2" id="KW-0472">Membrane</keyword>
<keyword evidence="4" id="KW-1185">Reference proteome</keyword>
<dbReference type="InParanoid" id="K5XDP6"/>
<keyword evidence="2" id="KW-1133">Transmembrane helix</keyword>
<dbReference type="HOGENOM" id="CLU_290699_0_0_1"/>
<dbReference type="RefSeq" id="XP_007390589.1">
    <property type="nucleotide sequence ID" value="XM_007390527.1"/>
</dbReference>
<organism evidence="3 4">
    <name type="scientific">Phanerochaete carnosa (strain HHB-10118-sp)</name>
    <name type="common">White-rot fungus</name>
    <name type="synonym">Peniophora carnosa</name>
    <dbReference type="NCBI Taxonomy" id="650164"/>
    <lineage>
        <taxon>Eukaryota</taxon>
        <taxon>Fungi</taxon>
        <taxon>Dikarya</taxon>
        <taxon>Basidiomycota</taxon>
        <taxon>Agaricomycotina</taxon>
        <taxon>Agaricomycetes</taxon>
        <taxon>Polyporales</taxon>
        <taxon>Phanerochaetaceae</taxon>
        <taxon>Phanerochaete</taxon>
    </lineage>
</organism>
<dbReference type="GeneID" id="18914118"/>
<reference evidence="3 4" key="1">
    <citation type="journal article" date="2012" name="BMC Genomics">
        <title>Comparative genomics of the white-rot fungi, Phanerochaete carnosa and P. chrysosporium, to elucidate the genetic basis of the distinct wood types they colonize.</title>
        <authorList>
            <person name="Suzuki H."/>
            <person name="MacDonald J."/>
            <person name="Syed K."/>
            <person name="Salamov A."/>
            <person name="Hori C."/>
            <person name="Aerts A."/>
            <person name="Henrissat B."/>
            <person name="Wiebenga A."/>
            <person name="vanKuyk P.A."/>
            <person name="Barry K."/>
            <person name="Lindquist E."/>
            <person name="LaButti K."/>
            <person name="Lapidus A."/>
            <person name="Lucas S."/>
            <person name="Coutinho P."/>
            <person name="Gong Y."/>
            <person name="Samejima M."/>
            <person name="Mahadevan R."/>
            <person name="Abou-Zaid M."/>
            <person name="de Vries R.P."/>
            <person name="Igarashi K."/>
            <person name="Yadav J.S."/>
            <person name="Grigoriev I.V."/>
            <person name="Master E.R."/>
        </authorList>
    </citation>
    <scope>NUCLEOTIDE SEQUENCE [LARGE SCALE GENOMIC DNA]</scope>
    <source>
        <strain evidence="3 4">HHB-10118-sp</strain>
    </source>
</reference>
<dbReference type="STRING" id="650164.K5XDP6"/>
<dbReference type="KEGG" id="pco:PHACADRAFT_247580"/>
<protein>
    <submittedName>
        <fullName evidence="3">Uncharacterized protein</fullName>
    </submittedName>
</protein>
<accession>K5XDP6</accession>